<dbReference type="Pfam" id="PF02541">
    <property type="entry name" value="Ppx-GppA"/>
    <property type="match status" value="1"/>
</dbReference>
<protein>
    <submittedName>
        <fullName evidence="4">Ppx/GppA family phosphatase</fullName>
    </submittedName>
</protein>
<dbReference type="SUPFAM" id="SSF53067">
    <property type="entry name" value="Actin-like ATPase domain"/>
    <property type="match status" value="2"/>
</dbReference>
<evidence type="ECO:0000259" key="2">
    <source>
        <dbReference type="Pfam" id="PF02541"/>
    </source>
</evidence>
<dbReference type="GO" id="GO:0016462">
    <property type="term" value="F:pyrophosphatase activity"/>
    <property type="evidence" value="ECO:0007669"/>
    <property type="project" value="TreeGrafter"/>
</dbReference>
<dbReference type="SUPFAM" id="SSF109604">
    <property type="entry name" value="HD-domain/PDEase-like"/>
    <property type="match status" value="1"/>
</dbReference>
<dbReference type="InterPro" id="IPR050273">
    <property type="entry name" value="GppA/Ppx_hydrolase"/>
</dbReference>
<name>A0A4U7BIH1_9BACT</name>
<dbReference type="RefSeq" id="WP_137620412.1">
    <property type="nucleotide sequence ID" value="NZ_NXLZ01000004.1"/>
</dbReference>
<dbReference type="OrthoDB" id="9793035at2"/>
<feature type="domain" description="Ppx/GppA phosphatase N-terminal" evidence="2">
    <location>
        <begin position="18"/>
        <end position="298"/>
    </location>
</feature>
<gene>
    <name evidence="4" type="ORF">CQA69_03340</name>
</gene>
<comment type="caution">
    <text evidence="4">The sequence shown here is derived from an EMBL/GenBank/DDBJ whole genome shotgun (WGS) entry which is preliminary data.</text>
</comment>
<dbReference type="Pfam" id="PF21447">
    <property type="entry name" value="Ppx-GppA_III"/>
    <property type="match status" value="1"/>
</dbReference>
<dbReference type="Proteomes" id="UP000308838">
    <property type="component" value="Unassembled WGS sequence"/>
</dbReference>
<dbReference type="Gene3D" id="3.30.420.40">
    <property type="match status" value="1"/>
</dbReference>
<dbReference type="Gene3D" id="1.10.3210.10">
    <property type="entry name" value="Hypothetical protein af1432"/>
    <property type="match status" value="1"/>
</dbReference>
<keyword evidence="5" id="KW-1185">Reference proteome</keyword>
<dbReference type="AlphaFoldDB" id="A0A4U7BIH1"/>
<evidence type="ECO:0000259" key="3">
    <source>
        <dbReference type="Pfam" id="PF21447"/>
    </source>
</evidence>
<organism evidence="4 5">
    <name type="scientific">Campylobacter estrildidarum</name>
    <dbReference type="NCBI Taxonomy" id="2510189"/>
    <lineage>
        <taxon>Bacteria</taxon>
        <taxon>Pseudomonadati</taxon>
        <taxon>Campylobacterota</taxon>
        <taxon>Epsilonproteobacteria</taxon>
        <taxon>Campylobacterales</taxon>
        <taxon>Campylobacteraceae</taxon>
        <taxon>Campylobacter</taxon>
    </lineage>
</organism>
<dbReference type="PANTHER" id="PTHR30005:SF0">
    <property type="entry name" value="RETROGRADE REGULATION PROTEIN 2"/>
    <property type="match status" value="1"/>
</dbReference>
<dbReference type="PIRSF" id="PIRSF001267">
    <property type="entry name" value="Pyrophosphatase_GppA_Ppx"/>
    <property type="match status" value="1"/>
</dbReference>
<accession>A0A4U7BIH1</accession>
<reference evidence="4 5" key="1">
    <citation type="submission" date="2018-05" db="EMBL/GenBank/DDBJ databases">
        <title>Novel Campyloabacter and Helicobacter Species and Strains.</title>
        <authorList>
            <person name="Mannion A.J."/>
            <person name="Shen Z."/>
            <person name="Fox J.G."/>
        </authorList>
    </citation>
    <scope>NUCLEOTIDE SEQUENCE [LARGE SCALE GENOMIC DNA]</scope>
    <source>
        <strain evidence="5">MIT17-664</strain>
    </source>
</reference>
<dbReference type="InterPro" id="IPR030673">
    <property type="entry name" value="PyroPPase_GppA_Ppx"/>
</dbReference>
<evidence type="ECO:0000313" key="4">
    <source>
        <dbReference type="EMBL" id="TKX31289.1"/>
    </source>
</evidence>
<sequence length="488" mass="55788">MAKKTAVVDLGSNSIRMVIFEKTSRYGFYTTCEYKRKVRLGENSYNNGKILQEEAMQKAEDALNFFKQCALKHKCKKMFIIGTSALRDAPNSKDFIKRIQKKLNLNIRCIDGKEESYLGGLAALNLLSPFRDATTLDIGGGSSELCLIKNNKIISCISLDLGTVRLKELFYDKGKIDSLEQFINPILEQIPKEFCNHNLIAIGGSLRAISNSIMQKNSYPLKNLHDFHYDLEEEKTHIEKILQVKADSLANFGIKKDRFDTIKKGIFIFLKIAEKLKAKHIITSGVGIREGIYLKDLLRPHSKFPINFNPSLKSLQDRFLQQENKSNHTAKFAMQLFNILKNIHKIPESYKQSLLAAAKLCHIGEYLNFYFSNEHSSHFILGGLNYGFSHKEKILIANIIKLNGKKINPYNLESYKQLLPNFHILSWLNFILNLAKTLNNANESKIDFIFSNNALYIFNEFKNINLPKEDLKKIAKPASIILNLNQKP</sequence>
<dbReference type="InterPro" id="IPR043129">
    <property type="entry name" value="ATPase_NBD"/>
</dbReference>
<dbReference type="InterPro" id="IPR048950">
    <property type="entry name" value="Ppx_GppA_C"/>
</dbReference>
<evidence type="ECO:0000313" key="5">
    <source>
        <dbReference type="Proteomes" id="UP000308838"/>
    </source>
</evidence>
<evidence type="ECO:0000256" key="1">
    <source>
        <dbReference type="ARBA" id="ARBA00022801"/>
    </source>
</evidence>
<feature type="domain" description="Ppx/GppA phosphatase C-terminal" evidence="3">
    <location>
        <begin position="311"/>
        <end position="446"/>
    </location>
</feature>
<dbReference type="EMBL" id="NXLZ01000004">
    <property type="protein sequence ID" value="TKX31289.1"/>
    <property type="molecule type" value="Genomic_DNA"/>
</dbReference>
<dbReference type="Gene3D" id="3.30.420.150">
    <property type="entry name" value="Exopolyphosphatase. Domain 2"/>
    <property type="match status" value="1"/>
</dbReference>
<dbReference type="PANTHER" id="PTHR30005">
    <property type="entry name" value="EXOPOLYPHOSPHATASE"/>
    <property type="match status" value="1"/>
</dbReference>
<proteinExistence type="predicted"/>
<keyword evidence="1" id="KW-0378">Hydrolase</keyword>
<dbReference type="InterPro" id="IPR003695">
    <property type="entry name" value="Ppx_GppA_N"/>
</dbReference>